<dbReference type="EMBL" id="JBBMFM010000048">
    <property type="protein sequence ID" value="MEQ2426012.1"/>
    <property type="molecule type" value="Genomic_DNA"/>
</dbReference>
<evidence type="ECO:0000313" key="2">
    <source>
        <dbReference type="EMBL" id="MEQ2426012.1"/>
    </source>
</evidence>
<evidence type="ECO:0000256" key="1">
    <source>
        <dbReference type="SAM" id="SignalP"/>
    </source>
</evidence>
<organism evidence="2 3">
    <name type="scientific">Enterocloster hominis</name>
    <name type="common">ex Hitch et al. 2024</name>
    <dbReference type="NCBI Taxonomy" id="1917870"/>
    <lineage>
        <taxon>Bacteria</taxon>
        <taxon>Bacillati</taxon>
        <taxon>Bacillota</taxon>
        <taxon>Clostridia</taxon>
        <taxon>Lachnospirales</taxon>
        <taxon>Lachnospiraceae</taxon>
        <taxon>Enterocloster</taxon>
    </lineage>
</organism>
<feature type="chain" id="PRO_5045531891" evidence="1">
    <location>
        <begin position="19"/>
        <end position="335"/>
    </location>
</feature>
<dbReference type="RefSeq" id="WP_050927265.1">
    <property type="nucleotide sequence ID" value="NZ_JBBMFM010000048.1"/>
</dbReference>
<dbReference type="PROSITE" id="PS51257">
    <property type="entry name" value="PROKAR_LIPOPROTEIN"/>
    <property type="match status" value="1"/>
</dbReference>
<dbReference type="Proteomes" id="UP001454086">
    <property type="component" value="Unassembled WGS sequence"/>
</dbReference>
<protein>
    <submittedName>
        <fullName evidence="2">Uncharacterized protein</fullName>
    </submittedName>
</protein>
<comment type="caution">
    <text evidence="2">The sequence shown here is derived from an EMBL/GenBank/DDBJ whole genome shotgun (WGS) entry which is preliminary data.</text>
</comment>
<gene>
    <name evidence="2" type="ORF">WMQ36_13625</name>
</gene>
<feature type="signal peptide" evidence="1">
    <location>
        <begin position="1"/>
        <end position="18"/>
    </location>
</feature>
<name>A0ABV1D8R9_9FIRM</name>
<sequence length="335" mass="37429">MRITGLMAMLSLSVVLTAGCKASVIDGTEPDVTISGEDRGGMATGTEEDAAVWFLDTDIEWTQAKETELPKRLRGNYIRLDKPLRFIPVSESGYLAQVREFMKAYDGSLPVYFSAHNEAVMIKLQEEGIIDAYYEIKELDPKQQETGPQTFAVYKDSLEFWGSYLAMVLPASSSNQSSDYGQLPEVIMSSGMLTDFIRKPDMTKYVDSVDRRCFTFTGGNEEWDFEYQVDGSITLYNMDGRLSSESECRYEVTASYKKGLDVLNQTKKLAISYETSVGGGSLSDAIPYRDTVFKLRGASRGGAIVQGDEVIRVTVTMDDKTETFDLVNEELQQKH</sequence>
<keyword evidence="3" id="KW-1185">Reference proteome</keyword>
<accession>A0ABV1D8R9</accession>
<proteinExistence type="predicted"/>
<reference evidence="2 3" key="1">
    <citation type="submission" date="2024-03" db="EMBL/GenBank/DDBJ databases">
        <title>Human intestinal bacterial collection.</title>
        <authorList>
            <person name="Pauvert C."/>
            <person name="Hitch T.C.A."/>
            <person name="Clavel T."/>
        </authorList>
    </citation>
    <scope>NUCLEOTIDE SEQUENCE [LARGE SCALE GENOMIC DNA]</scope>
    <source>
        <strain evidence="2 3">CLA-SR-H021</strain>
    </source>
</reference>
<keyword evidence="1" id="KW-0732">Signal</keyword>
<evidence type="ECO:0000313" key="3">
    <source>
        <dbReference type="Proteomes" id="UP001454086"/>
    </source>
</evidence>